<evidence type="ECO:0000256" key="2">
    <source>
        <dbReference type="ARBA" id="ARBA00023125"/>
    </source>
</evidence>
<dbReference type="VEuPathDB" id="VectorBase:HLOH_061924"/>
<comment type="subcellular location">
    <subcellularLocation>
        <location evidence="1">Nucleus</location>
    </subcellularLocation>
</comment>
<dbReference type="SUPFAM" id="SSF46689">
    <property type="entry name" value="Homeodomain-like"/>
    <property type="match status" value="1"/>
</dbReference>
<proteinExistence type="predicted"/>
<feature type="region of interest" description="Disordered" evidence="3">
    <location>
        <begin position="139"/>
        <end position="201"/>
    </location>
</feature>
<feature type="region of interest" description="Disordered" evidence="3">
    <location>
        <begin position="14"/>
        <end position="77"/>
    </location>
</feature>
<dbReference type="Pfam" id="PF03221">
    <property type="entry name" value="HTH_Tnp_Tc5"/>
    <property type="match status" value="1"/>
</dbReference>
<reference evidence="5 6" key="1">
    <citation type="journal article" date="2020" name="Cell">
        <title>Large-Scale Comparative Analyses of Tick Genomes Elucidate Their Genetic Diversity and Vector Capacities.</title>
        <authorList>
            <consortium name="Tick Genome and Microbiome Consortium (TIGMIC)"/>
            <person name="Jia N."/>
            <person name="Wang J."/>
            <person name="Shi W."/>
            <person name="Du L."/>
            <person name="Sun Y."/>
            <person name="Zhan W."/>
            <person name="Jiang J.F."/>
            <person name="Wang Q."/>
            <person name="Zhang B."/>
            <person name="Ji P."/>
            <person name="Bell-Sakyi L."/>
            <person name="Cui X.M."/>
            <person name="Yuan T.T."/>
            <person name="Jiang B.G."/>
            <person name="Yang W.F."/>
            <person name="Lam T.T."/>
            <person name="Chang Q.C."/>
            <person name="Ding S.J."/>
            <person name="Wang X.J."/>
            <person name="Zhu J.G."/>
            <person name="Ruan X.D."/>
            <person name="Zhao L."/>
            <person name="Wei J.T."/>
            <person name="Ye R.Z."/>
            <person name="Que T.C."/>
            <person name="Du C.H."/>
            <person name="Zhou Y.H."/>
            <person name="Cheng J.X."/>
            <person name="Dai P.F."/>
            <person name="Guo W.B."/>
            <person name="Han X.H."/>
            <person name="Huang E.J."/>
            <person name="Li L.F."/>
            <person name="Wei W."/>
            <person name="Gao Y.C."/>
            <person name="Liu J.Z."/>
            <person name="Shao H.Z."/>
            <person name="Wang X."/>
            <person name="Wang C.C."/>
            <person name="Yang T.C."/>
            <person name="Huo Q.B."/>
            <person name="Li W."/>
            <person name="Chen H.Y."/>
            <person name="Chen S.E."/>
            <person name="Zhou L.G."/>
            <person name="Ni X.B."/>
            <person name="Tian J.H."/>
            <person name="Sheng Y."/>
            <person name="Liu T."/>
            <person name="Pan Y.S."/>
            <person name="Xia L.Y."/>
            <person name="Li J."/>
            <person name="Zhao F."/>
            <person name="Cao W.C."/>
        </authorList>
    </citation>
    <scope>NUCLEOTIDE SEQUENCE [LARGE SCALE GENOMIC DNA]</scope>
    <source>
        <strain evidence="5">HaeL-2018</strain>
    </source>
</reference>
<accession>A0A9J6GNX6</accession>
<dbReference type="OrthoDB" id="6430249at2759"/>
<feature type="compositionally biased region" description="Basic and acidic residues" evidence="3">
    <location>
        <begin position="59"/>
        <end position="69"/>
    </location>
</feature>
<dbReference type="PANTHER" id="PTHR19303">
    <property type="entry name" value="TRANSPOSON"/>
    <property type="match status" value="1"/>
</dbReference>
<dbReference type="Proteomes" id="UP000821853">
    <property type="component" value="Unassembled WGS sequence"/>
</dbReference>
<dbReference type="Gene3D" id="1.10.10.60">
    <property type="entry name" value="Homeodomain-like"/>
    <property type="match status" value="1"/>
</dbReference>
<keyword evidence="6" id="KW-1185">Reference proteome</keyword>
<dbReference type="InterPro" id="IPR050863">
    <property type="entry name" value="CenT-Element_Derived"/>
</dbReference>
<protein>
    <recommendedName>
        <fullName evidence="4">HTH CENPB-type domain-containing protein</fullName>
    </recommendedName>
</protein>
<dbReference type="EMBL" id="JABSTR010000008">
    <property type="protein sequence ID" value="KAH9376288.1"/>
    <property type="molecule type" value="Genomic_DNA"/>
</dbReference>
<sequence>MDCCVVRRTFRNTERLPPNLPTQGVMAASAPDREKKGKGPRCFSKSRPPRLSVGPPNGVRDDPKSEDRQWGNPGTALDGPVRCVLQLLVEPRRPEDEGEVGPQLASRVLASFGSLAKQLRADLYRVGREGQHYFDPRHAVNRGHHHQDSGSASPPQVSSSTSPPLHASEGGVAEARGAEGDGPRITRPQRPPVARGTVVMAGPPWGQPGALPPAFVPHALQGGPFVGHGLVWDPLRYCLYRVSANCGPRGTVERAVFKWFLDTRAVNMPVSGALLQRKARDFACIMGYDSFLASSGWLQRFKERHDIQRRQRGRKKTLGGC</sequence>
<evidence type="ECO:0000256" key="3">
    <source>
        <dbReference type="SAM" id="MobiDB-lite"/>
    </source>
</evidence>
<keyword evidence="2" id="KW-0238">DNA-binding</keyword>
<dbReference type="GO" id="GO:0003677">
    <property type="term" value="F:DNA binding"/>
    <property type="evidence" value="ECO:0007669"/>
    <property type="project" value="UniProtKB-KW"/>
</dbReference>
<gene>
    <name evidence="5" type="ORF">HPB48_015012</name>
</gene>
<evidence type="ECO:0000259" key="4">
    <source>
        <dbReference type="PROSITE" id="PS51253"/>
    </source>
</evidence>
<dbReference type="PANTHER" id="PTHR19303:SF73">
    <property type="entry name" value="PROTEIN PDC2"/>
    <property type="match status" value="1"/>
</dbReference>
<feature type="domain" description="HTH CENPB-type" evidence="4">
    <location>
        <begin position="240"/>
        <end position="311"/>
    </location>
</feature>
<evidence type="ECO:0000313" key="6">
    <source>
        <dbReference type="Proteomes" id="UP000821853"/>
    </source>
</evidence>
<dbReference type="GO" id="GO:0005634">
    <property type="term" value="C:nucleus"/>
    <property type="evidence" value="ECO:0007669"/>
    <property type="project" value="UniProtKB-SubCell"/>
</dbReference>
<dbReference type="InterPro" id="IPR009057">
    <property type="entry name" value="Homeodomain-like_sf"/>
</dbReference>
<evidence type="ECO:0000313" key="5">
    <source>
        <dbReference type="EMBL" id="KAH9376288.1"/>
    </source>
</evidence>
<dbReference type="AlphaFoldDB" id="A0A9J6GNX6"/>
<feature type="compositionally biased region" description="Low complexity" evidence="3">
    <location>
        <begin position="149"/>
        <end position="175"/>
    </location>
</feature>
<dbReference type="InterPro" id="IPR006600">
    <property type="entry name" value="HTH_CenpB_DNA-bd_dom"/>
</dbReference>
<dbReference type="PROSITE" id="PS51253">
    <property type="entry name" value="HTH_CENPB"/>
    <property type="match status" value="1"/>
</dbReference>
<organism evidence="5 6">
    <name type="scientific">Haemaphysalis longicornis</name>
    <name type="common">Bush tick</name>
    <dbReference type="NCBI Taxonomy" id="44386"/>
    <lineage>
        <taxon>Eukaryota</taxon>
        <taxon>Metazoa</taxon>
        <taxon>Ecdysozoa</taxon>
        <taxon>Arthropoda</taxon>
        <taxon>Chelicerata</taxon>
        <taxon>Arachnida</taxon>
        <taxon>Acari</taxon>
        <taxon>Parasitiformes</taxon>
        <taxon>Ixodida</taxon>
        <taxon>Ixodoidea</taxon>
        <taxon>Ixodidae</taxon>
        <taxon>Haemaphysalinae</taxon>
        <taxon>Haemaphysalis</taxon>
    </lineage>
</organism>
<dbReference type="SMART" id="SM00674">
    <property type="entry name" value="CENPB"/>
    <property type="match status" value="1"/>
</dbReference>
<evidence type="ECO:0000256" key="1">
    <source>
        <dbReference type="ARBA" id="ARBA00004123"/>
    </source>
</evidence>
<name>A0A9J6GNX6_HAELO</name>
<comment type="caution">
    <text evidence="5">The sequence shown here is derived from an EMBL/GenBank/DDBJ whole genome shotgun (WGS) entry which is preliminary data.</text>
</comment>